<dbReference type="InterPro" id="IPR014026">
    <property type="entry name" value="UDP-Glc/GDP-Man_DH_dimer"/>
</dbReference>
<feature type="binding site" evidence="10">
    <location>
        <position position="169"/>
    </location>
    <ligand>
        <name>NAD(+)</name>
        <dbReference type="ChEBI" id="CHEBI:57540"/>
    </ligand>
</feature>
<feature type="binding site" evidence="10">
    <location>
        <begin position="92"/>
        <end position="96"/>
    </location>
    <ligand>
        <name>NAD(+)</name>
        <dbReference type="ChEBI" id="CHEBI:57540"/>
    </ligand>
</feature>
<evidence type="ECO:0000256" key="6">
    <source>
        <dbReference type="ARBA" id="ARBA00023027"/>
    </source>
</evidence>
<dbReference type="Pfam" id="PF03721">
    <property type="entry name" value="UDPG_MGDP_dh_N"/>
    <property type="match status" value="1"/>
</dbReference>
<evidence type="ECO:0000256" key="3">
    <source>
        <dbReference type="ARBA" id="ARBA00012954"/>
    </source>
</evidence>
<dbReference type="EMBL" id="OA883870">
    <property type="protein sequence ID" value="CAD7279869.1"/>
    <property type="molecule type" value="Genomic_DNA"/>
</dbReference>
<feature type="binding site" evidence="10">
    <location>
        <begin position="134"/>
        <end position="135"/>
    </location>
    <ligand>
        <name>NAD(+)</name>
        <dbReference type="ChEBI" id="CHEBI:57540"/>
    </ligand>
</feature>
<feature type="binding site" evidence="10">
    <location>
        <position position="39"/>
    </location>
    <ligand>
        <name>NAD(+)</name>
        <dbReference type="ChEBI" id="CHEBI:57540"/>
    </ligand>
</feature>
<evidence type="ECO:0000256" key="7">
    <source>
        <dbReference type="ARBA" id="ARBA00047473"/>
    </source>
</evidence>
<dbReference type="InterPro" id="IPR008927">
    <property type="entry name" value="6-PGluconate_DH-like_C_sf"/>
</dbReference>
<dbReference type="SUPFAM" id="SSF52413">
    <property type="entry name" value="UDP-glucose/GDP-mannose dehydrogenase C-terminal domain"/>
    <property type="match status" value="1"/>
</dbReference>
<dbReference type="InterPro" id="IPR036291">
    <property type="entry name" value="NAD(P)-bd_dom_sf"/>
</dbReference>
<evidence type="ECO:0000259" key="11">
    <source>
        <dbReference type="SMART" id="SM00984"/>
    </source>
</evidence>
<protein>
    <recommendedName>
        <fullName evidence="4 8">UDP-glucose 6-dehydrogenase</fullName>
        <ecNumber evidence="3 8">1.1.1.22</ecNumber>
    </recommendedName>
</protein>
<dbReference type="PANTHER" id="PTHR11374">
    <property type="entry name" value="UDP-GLUCOSE DEHYDROGENASE/UDP-MANNAC DEHYDROGENASE"/>
    <property type="match status" value="1"/>
</dbReference>
<dbReference type="InterPro" id="IPR017476">
    <property type="entry name" value="UDP-Glc/GDP-Man"/>
</dbReference>
<comment type="pathway">
    <text evidence="1">Nucleotide-sugar biosynthesis; UDP-alpha-D-glucuronate biosynthesis; UDP-alpha-D-glucuronate from UDP-alpha-D-glucose: step 1/1.</text>
</comment>
<feature type="active site" description="Nucleophile" evidence="9">
    <location>
        <position position="281"/>
    </location>
</feature>
<sequence length="475" mass="52298">MTDMLEIKNVACIGAGYVGGPTCSVMAKMCPNIKFRVVDLNAERIAAWNSDILPIYEPGLDEVVSSCRGKNLFFDTNVDDAIKNADLIFISVNTPTKDYGISKGLAADLKHVESCARAIARVTTSGHKVVVEKSTVPVRAAESLEIILQANKTEESSFQVLSNPEFLAEGTAVRDLLNPDRVLIGGKKESEEGLQAIAALESIYLQWVPKEKIITMRTWSSELSKLAANAFLAQRISSINAISALCESTGADVSEVSQAIGMDSRIGPKFLQASVGFGGSCFQKDILNLVYICETLNLGEVADYWRSVVTMNDHQKRRFTNRVVTAMFNTVADKKIALLGFAFKKDTGDTRESPAICVAKFLLEEGAKLQIYDPKVPGRVIEADLKSSPKWCNVTIHDDVYDAVNGCHGLVVCTEWDLFKSLDFLRIYETMLKPAFLFDGRKFLDHEKLDDIGFNVHTIGRPSRNGNKSPFNGFK</sequence>
<dbReference type="SUPFAM" id="SSF51735">
    <property type="entry name" value="NAD(P)-binding Rossmann-fold domains"/>
    <property type="match status" value="1"/>
</dbReference>
<dbReference type="FunFam" id="1.20.5.100:FF:000001">
    <property type="entry name" value="UDP-glucose 6-dehydrogenase"/>
    <property type="match status" value="1"/>
</dbReference>
<evidence type="ECO:0000256" key="5">
    <source>
        <dbReference type="ARBA" id="ARBA00023002"/>
    </source>
</evidence>
<feature type="binding site" evidence="10">
    <location>
        <position position="44"/>
    </location>
    <ligand>
        <name>NAD(+)</name>
        <dbReference type="ChEBI" id="CHEBI:57540"/>
    </ligand>
</feature>
<dbReference type="NCBIfam" id="TIGR03026">
    <property type="entry name" value="NDP-sugDHase"/>
    <property type="match status" value="1"/>
</dbReference>
<evidence type="ECO:0000256" key="10">
    <source>
        <dbReference type="PIRSR" id="PIRSR500133-3"/>
    </source>
</evidence>
<keyword evidence="6 8" id="KW-0520">NAD</keyword>
<evidence type="ECO:0000313" key="13">
    <source>
        <dbReference type="Proteomes" id="UP000678499"/>
    </source>
</evidence>
<reference evidence="12" key="1">
    <citation type="submission" date="2020-11" db="EMBL/GenBank/DDBJ databases">
        <authorList>
            <person name="Tran Van P."/>
        </authorList>
    </citation>
    <scope>NUCLEOTIDE SEQUENCE</scope>
</reference>
<dbReference type="Gene3D" id="3.40.50.720">
    <property type="entry name" value="NAD(P)-binding Rossmann-like Domain"/>
    <property type="match status" value="2"/>
</dbReference>
<evidence type="ECO:0000256" key="4">
    <source>
        <dbReference type="ARBA" id="ARBA00015132"/>
    </source>
</evidence>
<dbReference type="EC" id="1.1.1.22" evidence="3 8"/>
<dbReference type="SMART" id="SM00984">
    <property type="entry name" value="UDPG_MGDP_dh_C"/>
    <property type="match status" value="1"/>
</dbReference>
<dbReference type="InterPro" id="IPR028356">
    <property type="entry name" value="UDPglc_DH_euk"/>
</dbReference>
<comment type="catalytic activity">
    <reaction evidence="7 8">
        <text>UDP-alpha-D-glucose + 2 NAD(+) + H2O = UDP-alpha-D-glucuronate + 2 NADH + 3 H(+)</text>
        <dbReference type="Rhea" id="RHEA:23596"/>
        <dbReference type="ChEBI" id="CHEBI:15377"/>
        <dbReference type="ChEBI" id="CHEBI:15378"/>
        <dbReference type="ChEBI" id="CHEBI:57540"/>
        <dbReference type="ChEBI" id="CHEBI:57945"/>
        <dbReference type="ChEBI" id="CHEBI:58052"/>
        <dbReference type="ChEBI" id="CHEBI:58885"/>
        <dbReference type="EC" id="1.1.1.22"/>
    </reaction>
</comment>
<dbReference type="InterPro" id="IPR014027">
    <property type="entry name" value="UDP-Glc/GDP-Man_DH_C"/>
</dbReference>
<evidence type="ECO:0000256" key="8">
    <source>
        <dbReference type="PIRNR" id="PIRNR000124"/>
    </source>
</evidence>
<dbReference type="GO" id="GO:0051287">
    <property type="term" value="F:NAD binding"/>
    <property type="evidence" value="ECO:0007669"/>
    <property type="project" value="InterPro"/>
</dbReference>
<dbReference type="Proteomes" id="UP000678499">
    <property type="component" value="Unassembled WGS sequence"/>
</dbReference>
<dbReference type="OrthoDB" id="5059218at2759"/>
<dbReference type="PIRSF" id="PIRSF000124">
    <property type="entry name" value="UDPglc_GDPman_dh"/>
    <property type="match status" value="1"/>
</dbReference>
<evidence type="ECO:0000313" key="12">
    <source>
        <dbReference type="EMBL" id="CAD7279869.1"/>
    </source>
</evidence>
<dbReference type="GO" id="GO:0006065">
    <property type="term" value="P:UDP-glucuronate biosynthetic process"/>
    <property type="evidence" value="ECO:0007669"/>
    <property type="project" value="UniProtKB-UniPathway"/>
</dbReference>
<keyword evidence="13" id="KW-1185">Reference proteome</keyword>
<dbReference type="Pfam" id="PF03720">
    <property type="entry name" value="UDPG_MGDP_dh_C"/>
    <property type="match status" value="1"/>
</dbReference>
<organism evidence="12">
    <name type="scientific">Notodromas monacha</name>
    <dbReference type="NCBI Taxonomy" id="399045"/>
    <lineage>
        <taxon>Eukaryota</taxon>
        <taxon>Metazoa</taxon>
        <taxon>Ecdysozoa</taxon>
        <taxon>Arthropoda</taxon>
        <taxon>Crustacea</taxon>
        <taxon>Oligostraca</taxon>
        <taxon>Ostracoda</taxon>
        <taxon>Podocopa</taxon>
        <taxon>Podocopida</taxon>
        <taxon>Cypridocopina</taxon>
        <taxon>Cypridoidea</taxon>
        <taxon>Cyprididae</taxon>
        <taxon>Notodromas</taxon>
    </lineage>
</organism>
<dbReference type="PANTHER" id="PTHR11374:SF3">
    <property type="entry name" value="UDP-GLUCOSE 6-DEHYDROGENASE"/>
    <property type="match status" value="1"/>
</dbReference>
<feature type="binding site" evidence="10">
    <location>
        <begin position="14"/>
        <end position="19"/>
    </location>
    <ligand>
        <name>NAD(+)</name>
        <dbReference type="ChEBI" id="CHEBI:57540"/>
    </ligand>
</feature>
<gene>
    <name evidence="12" type="ORF">NMOB1V02_LOCUS7533</name>
</gene>
<dbReference type="UniPathway" id="UPA00038">
    <property type="reaction ID" value="UER00491"/>
</dbReference>
<evidence type="ECO:0000256" key="9">
    <source>
        <dbReference type="PIRSR" id="PIRSR500133-1"/>
    </source>
</evidence>
<feature type="binding site" evidence="10">
    <location>
        <position position="351"/>
    </location>
    <ligand>
        <name>NAD(+)</name>
        <dbReference type="ChEBI" id="CHEBI:57540"/>
    </ligand>
</feature>
<dbReference type="GO" id="GO:0005634">
    <property type="term" value="C:nucleus"/>
    <property type="evidence" value="ECO:0007669"/>
    <property type="project" value="TreeGrafter"/>
</dbReference>
<dbReference type="Gene3D" id="1.20.5.100">
    <property type="entry name" value="Cytochrome c1, transmembrane anchor, C-terminal"/>
    <property type="match status" value="1"/>
</dbReference>
<evidence type="ECO:0000256" key="2">
    <source>
        <dbReference type="ARBA" id="ARBA00006601"/>
    </source>
</evidence>
<dbReference type="FunFam" id="3.40.50.720:FF:000032">
    <property type="entry name" value="UDP-glucose 6-dehydrogenase"/>
    <property type="match status" value="1"/>
</dbReference>
<dbReference type="AlphaFoldDB" id="A0A7R9GEU9"/>
<dbReference type="InterPro" id="IPR036220">
    <property type="entry name" value="UDP-Glc/GDP-Man_DH_C_sf"/>
</dbReference>
<dbReference type="SUPFAM" id="SSF48179">
    <property type="entry name" value="6-phosphogluconate dehydrogenase C-terminal domain-like"/>
    <property type="match status" value="1"/>
</dbReference>
<dbReference type="GO" id="GO:0006024">
    <property type="term" value="P:glycosaminoglycan biosynthetic process"/>
    <property type="evidence" value="ECO:0007669"/>
    <property type="project" value="TreeGrafter"/>
</dbReference>
<name>A0A7R9GEU9_9CRUS</name>
<dbReference type="FunFam" id="3.40.50.720:FF:000114">
    <property type="entry name" value="UDP-glucose 6-dehydrogenase"/>
    <property type="match status" value="1"/>
</dbReference>
<accession>A0A7R9GEU9</accession>
<dbReference type="GO" id="GO:0003979">
    <property type="term" value="F:UDP-glucose 6-dehydrogenase activity"/>
    <property type="evidence" value="ECO:0007669"/>
    <property type="project" value="UniProtKB-EC"/>
</dbReference>
<dbReference type="InterPro" id="IPR001732">
    <property type="entry name" value="UDP-Glc/GDP-Man_DH_N"/>
</dbReference>
<proteinExistence type="inferred from homology"/>
<dbReference type="PIRSF" id="PIRSF500133">
    <property type="entry name" value="UDPglc_DH_euk"/>
    <property type="match status" value="1"/>
</dbReference>
<comment type="function">
    <text evidence="8">Involved in the biosynthesis of glycosaminoglycans; hyaluronan, chondroitin sulfate, and heparan sulfate.</text>
</comment>
<evidence type="ECO:0000256" key="1">
    <source>
        <dbReference type="ARBA" id="ARBA00004701"/>
    </source>
</evidence>
<keyword evidence="5 8" id="KW-0560">Oxidoreductase</keyword>
<dbReference type="Pfam" id="PF00984">
    <property type="entry name" value="UDPG_MGDP_dh"/>
    <property type="match status" value="1"/>
</dbReference>
<comment type="similarity">
    <text evidence="2 8">Belongs to the UDP-glucose/GDP-mannose dehydrogenase family.</text>
</comment>
<feature type="domain" description="UDP-glucose/GDP-mannose dehydrogenase C-terminal" evidence="11">
    <location>
        <begin position="337"/>
        <end position="446"/>
    </location>
</feature>
<feature type="binding site" evidence="10">
    <location>
        <begin position="281"/>
        <end position="284"/>
    </location>
    <ligand>
        <name>NAD(+)</name>
        <dbReference type="ChEBI" id="CHEBI:57540"/>
    </ligand>
</feature>
<dbReference type="EMBL" id="CAJPEX010001833">
    <property type="protein sequence ID" value="CAG0920021.1"/>
    <property type="molecule type" value="Genomic_DNA"/>
</dbReference>